<dbReference type="InterPro" id="IPR008972">
    <property type="entry name" value="Cupredoxin"/>
</dbReference>
<dbReference type="Pfam" id="PF13473">
    <property type="entry name" value="Cupredoxin_1"/>
    <property type="match status" value="1"/>
</dbReference>
<keyword evidence="3" id="KW-1185">Reference proteome</keyword>
<dbReference type="SUPFAM" id="SSF49503">
    <property type="entry name" value="Cupredoxins"/>
    <property type="match status" value="1"/>
</dbReference>
<name>A0ABM5YPP5_9ALTE</name>
<sequence length="118" mass="13178">MMLWINLAGAALIALIVWWFWIYKSASVAIQDGAIEILVKDGVYQPSKIRLPANQKAMLTFTRVDSSPCSESLQIPDLDINASLTLNKKVTVSIPPTEPGQHAFHCQMKMYVGELIFE</sequence>
<feature type="domain" description="EfeO-type cupredoxin-like" evidence="1">
    <location>
        <begin position="13"/>
        <end position="116"/>
    </location>
</feature>
<dbReference type="Gene3D" id="2.60.40.420">
    <property type="entry name" value="Cupredoxins - blue copper proteins"/>
    <property type="match status" value="1"/>
</dbReference>
<proteinExistence type="predicted"/>
<dbReference type="Proteomes" id="UP000056750">
    <property type="component" value="Plasmid pASTE61-200"/>
</dbReference>
<geneLocation type="plasmid" evidence="2 3">
    <name>pASTE61-200</name>
</geneLocation>
<protein>
    <submittedName>
        <fullName evidence="2">Plastocyanin</fullName>
    </submittedName>
</protein>
<dbReference type="InterPro" id="IPR028096">
    <property type="entry name" value="EfeO_Cupredoxin"/>
</dbReference>
<evidence type="ECO:0000313" key="2">
    <source>
        <dbReference type="EMBL" id="AMJ76674.1"/>
    </source>
</evidence>
<organism evidence="2 3">
    <name type="scientific">Alteromonas stellipolaris</name>
    <dbReference type="NCBI Taxonomy" id="233316"/>
    <lineage>
        <taxon>Bacteria</taxon>
        <taxon>Pseudomonadati</taxon>
        <taxon>Pseudomonadota</taxon>
        <taxon>Gammaproteobacteria</taxon>
        <taxon>Alteromonadales</taxon>
        <taxon>Alteromonadaceae</taxon>
        <taxon>Alteromonas/Salinimonas group</taxon>
        <taxon>Alteromonas</taxon>
    </lineage>
</organism>
<evidence type="ECO:0000259" key="1">
    <source>
        <dbReference type="Pfam" id="PF13473"/>
    </source>
</evidence>
<accession>A0ABM5YPP5</accession>
<keyword evidence="2" id="KW-0614">Plasmid</keyword>
<reference evidence="2 3" key="1">
    <citation type="submission" date="2015-12" db="EMBL/GenBank/DDBJ databases">
        <title>Intraspecies pangenome expansion in the marine bacterium Alteromonas.</title>
        <authorList>
            <person name="Lopez-Perez M."/>
            <person name="Rodriguez-Valera F."/>
        </authorList>
    </citation>
    <scope>NUCLEOTIDE SEQUENCE [LARGE SCALE GENOMIC DNA]</scope>
    <source>
        <strain evidence="2 3">LMG 21861</strain>
        <plasmid evidence="2 3">pASTE61-200</plasmid>
    </source>
</reference>
<evidence type="ECO:0000313" key="3">
    <source>
        <dbReference type="Proteomes" id="UP000056750"/>
    </source>
</evidence>
<gene>
    <name evidence="2" type="ORF">AVL57_00590</name>
</gene>
<dbReference type="EMBL" id="CP013927">
    <property type="protein sequence ID" value="AMJ76674.1"/>
    <property type="molecule type" value="Genomic_DNA"/>
</dbReference>